<protein>
    <submittedName>
        <fullName evidence="3">Disulfide bond formation protein DsbA</fullName>
    </submittedName>
</protein>
<evidence type="ECO:0000256" key="1">
    <source>
        <dbReference type="SAM" id="Phobius"/>
    </source>
</evidence>
<keyword evidence="1" id="KW-0812">Transmembrane</keyword>
<evidence type="ECO:0000313" key="4">
    <source>
        <dbReference type="Proteomes" id="UP000076998"/>
    </source>
</evidence>
<accession>A0A177K8I8</accession>
<reference evidence="3 4" key="1">
    <citation type="submission" date="2016-02" db="EMBL/GenBank/DDBJ databases">
        <authorList>
            <person name="Wen L."/>
            <person name="He K."/>
            <person name="Yang H."/>
        </authorList>
    </citation>
    <scope>NUCLEOTIDE SEQUENCE [LARGE SCALE GENOMIC DNA]</scope>
    <source>
        <strain evidence="3 4">CD11_3</strain>
    </source>
</reference>
<keyword evidence="1" id="KW-0472">Membrane</keyword>
<organism evidence="3 4">
    <name type="scientific">Microbacterium oleivorans</name>
    <dbReference type="NCBI Taxonomy" id="273677"/>
    <lineage>
        <taxon>Bacteria</taxon>
        <taxon>Bacillati</taxon>
        <taxon>Actinomycetota</taxon>
        <taxon>Actinomycetes</taxon>
        <taxon>Micrococcales</taxon>
        <taxon>Microbacteriaceae</taxon>
        <taxon>Microbacterium</taxon>
    </lineage>
</organism>
<comment type="caution">
    <text evidence="3">The sequence shown here is derived from an EMBL/GenBank/DDBJ whole genome shotgun (WGS) entry which is preliminary data.</text>
</comment>
<evidence type="ECO:0000313" key="3">
    <source>
        <dbReference type="EMBL" id="OAH49356.1"/>
    </source>
</evidence>
<feature type="transmembrane region" description="Helical" evidence="1">
    <location>
        <begin position="12"/>
        <end position="33"/>
    </location>
</feature>
<dbReference type="OrthoDB" id="117402at2"/>
<dbReference type="SUPFAM" id="SSF52833">
    <property type="entry name" value="Thioredoxin-like"/>
    <property type="match status" value="1"/>
</dbReference>
<dbReference type="InterPro" id="IPR012336">
    <property type="entry name" value="Thioredoxin-like_fold"/>
</dbReference>
<proteinExistence type="predicted"/>
<sequence length="225" mass="23973">MATATGKTNWFAIWISVAVVAVLVGVVAVVAVLNSQASDPGPVPQASGINRETGAITFGDGPDTVATYVDFMCPYCGQFEEAEGKTISGLVDDGSITLEVHPVTILDRLSQGTEYSSRAASAMYAVAEADPDNAYAFFRALWDKRPQEQTPGLTDDELIQIAKDAGVNVTAELEKSIKDHEYKSFAQSQELPEGATGTPTLVVNDEVVPVTYDPQADILSRLSAR</sequence>
<dbReference type="EMBL" id="LSTV01000004">
    <property type="protein sequence ID" value="OAH49356.1"/>
    <property type="molecule type" value="Genomic_DNA"/>
</dbReference>
<dbReference type="Proteomes" id="UP000076998">
    <property type="component" value="Unassembled WGS sequence"/>
</dbReference>
<feature type="domain" description="Thioredoxin-like fold" evidence="2">
    <location>
        <begin position="61"/>
        <end position="213"/>
    </location>
</feature>
<dbReference type="Pfam" id="PF13462">
    <property type="entry name" value="Thioredoxin_4"/>
    <property type="match status" value="1"/>
</dbReference>
<keyword evidence="1" id="KW-1133">Transmembrane helix</keyword>
<dbReference type="AlphaFoldDB" id="A0A177K8I8"/>
<dbReference type="InterPro" id="IPR036249">
    <property type="entry name" value="Thioredoxin-like_sf"/>
</dbReference>
<evidence type="ECO:0000259" key="2">
    <source>
        <dbReference type="Pfam" id="PF13462"/>
    </source>
</evidence>
<dbReference type="RefSeq" id="WP_064003316.1">
    <property type="nucleotide sequence ID" value="NZ_LSTV01000004.1"/>
</dbReference>
<name>A0A177K8I8_9MICO</name>
<gene>
    <name evidence="3" type="ORF">AYL44_10845</name>
</gene>
<dbReference type="Gene3D" id="3.40.30.10">
    <property type="entry name" value="Glutaredoxin"/>
    <property type="match status" value="1"/>
</dbReference>